<evidence type="ECO:0000313" key="2">
    <source>
        <dbReference type="Proteomes" id="UP000646523"/>
    </source>
</evidence>
<sequence>MSAEFKEMQISPSSLRSASLSIGFVVDDIKEDTYAPLKGAMPPEYGGVTYAHKMPIAGVLSHALRGLTDDMGGALENLIAQAEYASDGLKRMVDNRDLAEDANFAEVFKDLEKAFDWENGQP</sequence>
<proteinExistence type="predicted"/>
<protein>
    <submittedName>
        <fullName evidence="1">Uncharacterized protein</fullName>
    </submittedName>
</protein>
<gene>
    <name evidence="1" type="ORF">GCM10012289_26170</name>
</gene>
<evidence type="ECO:0000313" key="1">
    <source>
        <dbReference type="EMBL" id="GGO68128.1"/>
    </source>
</evidence>
<dbReference type="RefSeq" id="WP_189124332.1">
    <property type="nucleotide sequence ID" value="NZ_BMNH01000006.1"/>
</dbReference>
<reference evidence="1" key="2">
    <citation type="submission" date="2020-09" db="EMBL/GenBank/DDBJ databases">
        <authorList>
            <person name="Sun Q."/>
            <person name="Zhou Y."/>
        </authorList>
    </citation>
    <scope>NUCLEOTIDE SEQUENCE</scope>
    <source>
        <strain evidence="1">CGMCC 4.7368</strain>
    </source>
</reference>
<reference evidence="1" key="1">
    <citation type="journal article" date="2014" name="Int. J. Syst. Evol. Microbiol.">
        <title>Complete genome sequence of Corynebacterium casei LMG S-19264T (=DSM 44701T), isolated from a smear-ripened cheese.</title>
        <authorList>
            <consortium name="US DOE Joint Genome Institute (JGI-PGF)"/>
            <person name="Walter F."/>
            <person name="Albersmeier A."/>
            <person name="Kalinowski J."/>
            <person name="Ruckert C."/>
        </authorList>
    </citation>
    <scope>NUCLEOTIDE SEQUENCE</scope>
    <source>
        <strain evidence="1">CGMCC 4.7368</strain>
    </source>
</reference>
<name>A0A918DJ92_9ACTN</name>
<accession>A0A918DJ92</accession>
<organism evidence="1 2">
    <name type="scientific">Nonomuraea cavernae</name>
    <dbReference type="NCBI Taxonomy" id="2045107"/>
    <lineage>
        <taxon>Bacteria</taxon>
        <taxon>Bacillati</taxon>
        <taxon>Actinomycetota</taxon>
        <taxon>Actinomycetes</taxon>
        <taxon>Streptosporangiales</taxon>
        <taxon>Streptosporangiaceae</taxon>
        <taxon>Nonomuraea</taxon>
    </lineage>
</organism>
<keyword evidence="2" id="KW-1185">Reference proteome</keyword>
<dbReference type="AlphaFoldDB" id="A0A918DJ92"/>
<dbReference type="EMBL" id="BMNH01000006">
    <property type="protein sequence ID" value="GGO68128.1"/>
    <property type="molecule type" value="Genomic_DNA"/>
</dbReference>
<dbReference type="Proteomes" id="UP000646523">
    <property type="component" value="Unassembled WGS sequence"/>
</dbReference>
<comment type="caution">
    <text evidence="1">The sequence shown here is derived from an EMBL/GenBank/DDBJ whole genome shotgun (WGS) entry which is preliminary data.</text>
</comment>